<evidence type="ECO:0000256" key="1">
    <source>
        <dbReference type="SAM" id="MobiDB-lite"/>
    </source>
</evidence>
<proteinExistence type="predicted"/>
<dbReference type="AlphaFoldDB" id="S7N1A7"/>
<keyword evidence="3" id="KW-1185">Reference proteome</keyword>
<accession>S7N1A7</accession>
<dbReference type="EMBL" id="KE162846">
    <property type="protein sequence ID" value="EPQ09810.1"/>
    <property type="molecule type" value="Genomic_DNA"/>
</dbReference>
<dbReference type="Proteomes" id="UP000052978">
    <property type="component" value="Unassembled WGS sequence"/>
</dbReference>
<gene>
    <name evidence="2" type="ORF">D623_10027318</name>
</gene>
<feature type="region of interest" description="Disordered" evidence="1">
    <location>
        <begin position="116"/>
        <end position="141"/>
    </location>
</feature>
<name>S7N1A7_MYOBR</name>
<evidence type="ECO:0000313" key="3">
    <source>
        <dbReference type="Proteomes" id="UP000052978"/>
    </source>
</evidence>
<sequence>MSQQTLREVPPTVFVQDKEQSAVAQVVRHWQLPRVKEDYIQPFRDPEAWDAPSPCPTLGPAVRLGLGWITRRSASRPWSISRGKSRDVRVHAGLKRVAELTKQTNRRRALCEELTPGTRLGAPGIRAAPGGGEMRRQKGPG</sequence>
<reference evidence="2 3" key="1">
    <citation type="journal article" date="2013" name="Nat. Commun.">
        <title>Genome analysis reveals insights into physiology and longevity of the Brandt's bat Myotis brandtii.</title>
        <authorList>
            <person name="Seim I."/>
            <person name="Fang X."/>
            <person name="Xiong Z."/>
            <person name="Lobanov A.V."/>
            <person name="Huang Z."/>
            <person name="Ma S."/>
            <person name="Feng Y."/>
            <person name="Turanov A.A."/>
            <person name="Zhu Y."/>
            <person name="Lenz T.L."/>
            <person name="Gerashchenko M.V."/>
            <person name="Fan D."/>
            <person name="Hee Yim S."/>
            <person name="Yao X."/>
            <person name="Jordan D."/>
            <person name="Xiong Y."/>
            <person name="Ma Y."/>
            <person name="Lyapunov A.N."/>
            <person name="Chen G."/>
            <person name="Kulakova O.I."/>
            <person name="Sun Y."/>
            <person name="Lee S.G."/>
            <person name="Bronson R.T."/>
            <person name="Moskalev A.A."/>
            <person name="Sunyaev S.R."/>
            <person name="Zhang G."/>
            <person name="Krogh A."/>
            <person name="Wang J."/>
            <person name="Gladyshev V.N."/>
        </authorList>
    </citation>
    <scope>NUCLEOTIDE SEQUENCE [LARGE SCALE GENOMIC DNA]</scope>
</reference>
<evidence type="ECO:0000313" key="2">
    <source>
        <dbReference type="EMBL" id="EPQ09810.1"/>
    </source>
</evidence>
<protein>
    <submittedName>
        <fullName evidence="2">Putative ribosome-binding factor A, mitochondrial</fullName>
    </submittedName>
</protein>
<organism evidence="2 3">
    <name type="scientific">Myotis brandtii</name>
    <name type="common">Brandt's bat</name>
    <dbReference type="NCBI Taxonomy" id="109478"/>
    <lineage>
        <taxon>Eukaryota</taxon>
        <taxon>Metazoa</taxon>
        <taxon>Chordata</taxon>
        <taxon>Craniata</taxon>
        <taxon>Vertebrata</taxon>
        <taxon>Euteleostomi</taxon>
        <taxon>Mammalia</taxon>
        <taxon>Eutheria</taxon>
        <taxon>Laurasiatheria</taxon>
        <taxon>Chiroptera</taxon>
        <taxon>Yangochiroptera</taxon>
        <taxon>Vespertilionidae</taxon>
        <taxon>Myotis</taxon>
    </lineage>
</organism>